<accession>A0A8J3L0N6</accession>
<gene>
    <name evidence="2" type="ORF">Cco03nite_12600</name>
</gene>
<proteinExistence type="predicted"/>
<dbReference type="Pfam" id="PF02441">
    <property type="entry name" value="Flavoprotein"/>
    <property type="match status" value="1"/>
</dbReference>
<reference evidence="2 3" key="1">
    <citation type="submission" date="2021-01" db="EMBL/GenBank/DDBJ databases">
        <title>Whole genome shotgun sequence of Catellatospora coxensis NBRC 107359.</title>
        <authorList>
            <person name="Komaki H."/>
            <person name="Tamura T."/>
        </authorList>
    </citation>
    <scope>NUCLEOTIDE SEQUENCE [LARGE SCALE GENOMIC DNA]</scope>
    <source>
        <strain evidence="2 3">NBRC 107359</strain>
    </source>
</reference>
<dbReference type="Gene3D" id="3.40.50.1950">
    <property type="entry name" value="Flavin prenyltransferase-like"/>
    <property type="match status" value="1"/>
</dbReference>
<dbReference type="Proteomes" id="UP000630887">
    <property type="component" value="Unassembled WGS sequence"/>
</dbReference>
<dbReference type="InterPro" id="IPR003382">
    <property type="entry name" value="Flavoprotein"/>
</dbReference>
<dbReference type="InterPro" id="IPR036551">
    <property type="entry name" value="Flavin_trans-like"/>
</dbReference>
<sequence length="164" mass="17451">MVVCAAPPATAVSELVEALMRAGWAVDLLPTATAADWLDLPALEALTGQPIAGGTRGRAERRRVGRPDAVIVAPASFNTINKWVAGINDNAALGLLNEVFGLRVPTIVSPYVKDTLAAHPGFRRSLALLAEWGATVTERDALRPERPGRPYRWNVIVDLLPAAG</sequence>
<dbReference type="GO" id="GO:0003824">
    <property type="term" value="F:catalytic activity"/>
    <property type="evidence" value="ECO:0007669"/>
    <property type="project" value="InterPro"/>
</dbReference>
<evidence type="ECO:0000259" key="1">
    <source>
        <dbReference type="Pfam" id="PF02441"/>
    </source>
</evidence>
<keyword evidence="3" id="KW-1185">Reference proteome</keyword>
<evidence type="ECO:0000313" key="2">
    <source>
        <dbReference type="EMBL" id="GIG04560.1"/>
    </source>
</evidence>
<dbReference type="AlphaFoldDB" id="A0A8J3L0N6"/>
<protein>
    <submittedName>
        <fullName evidence="2">Flavoprotein</fullName>
    </submittedName>
</protein>
<name>A0A8J3L0N6_9ACTN</name>
<organism evidence="2 3">
    <name type="scientific">Catellatospora coxensis</name>
    <dbReference type="NCBI Taxonomy" id="310354"/>
    <lineage>
        <taxon>Bacteria</taxon>
        <taxon>Bacillati</taxon>
        <taxon>Actinomycetota</taxon>
        <taxon>Actinomycetes</taxon>
        <taxon>Micromonosporales</taxon>
        <taxon>Micromonosporaceae</taxon>
        <taxon>Catellatospora</taxon>
    </lineage>
</organism>
<dbReference type="SUPFAM" id="SSF52507">
    <property type="entry name" value="Homo-oligomeric flavin-containing Cys decarboxylases, HFCD"/>
    <property type="match status" value="1"/>
</dbReference>
<dbReference type="EMBL" id="BONI01000007">
    <property type="protein sequence ID" value="GIG04560.1"/>
    <property type="molecule type" value="Genomic_DNA"/>
</dbReference>
<comment type="caution">
    <text evidence="2">The sequence shown here is derived from an EMBL/GenBank/DDBJ whole genome shotgun (WGS) entry which is preliminary data.</text>
</comment>
<feature type="domain" description="Flavoprotein" evidence="1">
    <location>
        <begin position="2"/>
        <end position="114"/>
    </location>
</feature>
<evidence type="ECO:0000313" key="3">
    <source>
        <dbReference type="Proteomes" id="UP000630887"/>
    </source>
</evidence>